<dbReference type="EMBL" id="JAKELL010000024">
    <property type="protein sequence ID" value="KAH8992070.1"/>
    <property type="molecule type" value="Genomic_DNA"/>
</dbReference>
<name>A0AAD4LID1_9AGAM</name>
<evidence type="ECO:0000313" key="3">
    <source>
        <dbReference type="EMBL" id="KAH8992070.1"/>
    </source>
</evidence>
<proteinExistence type="predicted"/>
<feature type="signal peptide" evidence="2">
    <location>
        <begin position="1"/>
        <end position="19"/>
    </location>
</feature>
<protein>
    <submittedName>
        <fullName evidence="3">Uncharacterized protein</fullName>
    </submittedName>
</protein>
<feature type="compositionally biased region" description="Low complexity" evidence="1">
    <location>
        <begin position="299"/>
        <end position="336"/>
    </location>
</feature>
<organism evidence="3 4">
    <name type="scientific">Lactarius akahatsu</name>
    <dbReference type="NCBI Taxonomy" id="416441"/>
    <lineage>
        <taxon>Eukaryota</taxon>
        <taxon>Fungi</taxon>
        <taxon>Dikarya</taxon>
        <taxon>Basidiomycota</taxon>
        <taxon>Agaricomycotina</taxon>
        <taxon>Agaricomycetes</taxon>
        <taxon>Russulales</taxon>
        <taxon>Russulaceae</taxon>
        <taxon>Lactarius</taxon>
    </lineage>
</organism>
<reference evidence="3" key="1">
    <citation type="submission" date="2022-01" db="EMBL/GenBank/DDBJ databases">
        <title>Comparative genomics reveals a dynamic genome evolution in the ectomycorrhizal milk-cap (Lactarius) mushrooms.</title>
        <authorList>
            <consortium name="DOE Joint Genome Institute"/>
            <person name="Lebreton A."/>
            <person name="Tang N."/>
            <person name="Kuo A."/>
            <person name="LaButti K."/>
            <person name="Drula E."/>
            <person name="Barry K."/>
            <person name="Clum A."/>
            <person name="Lipzen A."/>
            <person name="Mousain D."/>
            <person name="Ng V."/>
            <person name="Wang R."/>
            <person name="Wang X."/>
            <person name="Dai Y."/>
            <person name="Henrissat B."/>
            <person name="Grigoriev I.V."/>
            <person name="Guerin-Laguette A."/>
            <person name="Yu F."/>
            <person name="Martin F.M."/>
        </authorList>
    </citation>
    <scope>NUCLEOTIDE SEQUENCE</scope>
    <source>
        <strain evidence="3">QP</strain>
    </source>
</reference>
<dbReference type="PANTHER" id="PTHR34587:SF2">
    <property type="entry name" value="G-PROTEIN COUPLED RECEPTORS FAMILY 1 PROFILE DOMAIN-CONTAINING PROTEIN"/>
    <property type="match status" value="1"/>
</dbReference>
<comment type="caution">
    <text evidence="3">The sequence shown here is derived from an EMBL/GenBank/DDBJ whole genome shotgun (WGS) entry which is preliminary data.</text>
</comment>
<dbReference type="PANTHER" id="PTHR34587">
    <property type="entry name" value="VWFA DOMAIN-CONTAINING PROTEIN"/>
    <property type="match status" value="1"/>
</dbReference>
<evidence type="ECO:0000256" key="2">
    <source>
        <dbReference type="SAM" id="SignalP"/>
    </source>
</evidence>
<feature type="compositionally biased region" description="Low complexity" evidence="1">
    <location>
        <begin position="27"/>
        <end position="38"/>
    </location>
</feature>
<feature type="chain" id="PRO_5042285010" evidence="2">
    <location>
        <begin position="20"/>
        <end position="351"/>
    </location>
</feature>
<sequence length="351" mass="35815">MKFSAALTTFVFILPLLSGQAFVAGQRNNGKNQGNKGAAPPPPAKNTGAGNNTGAANNQGAGAGGDPQTSLTLDPKVISAGFEKTGQEVPTAGQVASLTSSNNFINFCLTVNKPLTNGLQTKTGSCNTAPLGVIAATTNMPSSKFTNPVNGQDIAANTPFDITMAVKNLVTGNFVNAASNYYAAPQQVNAQGNIMGHSHFTVQAIPSFTSTQPLDPNVFQFFKGVNGAAVNGVLKETVTAGLPAGFYRCCSINTDANHTPVLVAVAQHGSLDDCVYFSVGKGNGANPFNGGAANTANNTAAPPAAGNTTAAGKGAATNQPPANQQKGNQQKGNQQKGKGGRRMVARLSRDY</sequence>
<feature type="compositionally biased region" description="Low complexity" evidence="1">
    <location>
        <begin position="45"/>
        <end position="60"/>
    </location>
</feature>
<dbReference type="AlphaFoldDB" id="A0AAD4LID1"/>
<keyword evidence="4" id="KW-1185">Reference proteome</keyword>
<dbReference type="InterPro" id="IPR053216">
    <property type="entry name" value="Appressorial_penetr-assoc"/>
</dbReference>
<evidence type="ECO:0000256" key="1">
    <source>
        <dbReference type="SAM" id="MobiDB-lite"/>
    </source>
</evidence>
<feature type="region of interest" description="Disordered" evidence="1">
    <location>
        <begin position="27"/>
        <end position="73"/>
    </location>
</feature>
<accession>A0AAD4LID1</accession>
<dbReference type="Proteomes" id="UP001201163">
    <property type="component" value="Unassembled WGS sequence"/>
</dbReference>
<keyword evidence="2" id="KW-0732">Signal</keyword>
<evidence type="ECO:0000313" key="4">
    <source>
        <dbReference type="Proteomes" id="UP001201163"/>
    </source>
</evidence>
<gene>
    <name evidence="3" type="ORF">EDB92DRAFT_1859668</name>
</gene>
<feature type="region of interest" description="Disordered" evidence="1">
    <location>
        <begin position="299"/>
        <end position="351"/>
    </location>
</feature>